<dbReference type="InterPro" id="IPR043429">
    <property type="entry name" value="ArtM/GltK/GlnP/TcyL/YhdX-like"/>
</dbReference>
<comment type="caution">
    <text evidence="10">The sequence shown here is derived from an EMBL/GenBank/DDBJ whole genome shotgun (WGS) entry which is preliminary data.</text>
</comment>
<feature type="transmembrane region" description="Helical" evidence="8">
    <location>
        <begin position="146"/>
        <end position="170"/>
    </location>
</feature>
<organism evidence="10 11">
    <name type="scientific">Azospirillum picis</name>
    <dbReference type="NCBI Taxonomy" id="488438"/>
    <lineage>
        <taxon>Bacteria</taxon>
        <taxon>Pseudomonadati</taxon>
        <taxon>Pseudomonadota</taxon>
        <taxon>Alphaproteobacteria</taxon>
        <taxon>Rhodospirillales</taxon>
        <taxon>Azospirillaceae</taxon>
        <taxon>Azospirillum</taxon>
    </lineage>
</organism>
<protein>
    <submittedName>
        <fullName evidence="10">Polar amino acid transport system permease protein</fullName>
    </submittedName>
</protein>
<feature type="domain" description="ABC transmembrane type-1" evidence="9">
    <location>
        <begin position="21"/>
        <end position="209"/>
    </location>
</feature>
<feature type="transmembrane region" description="Helical" evidence="8">
    <location>
        <begin position="91"/>
        <end position="109"/>
    </location>
</feature>
<evidence type="ECO:0000256" key="4">
    <source>
        <dbReference type="ARBA" id="ARBA00022475"/>
    </source>
</evidence>
<keyword evidence="3 8" id="KW-0813">Transport</keyword>
<evidence type="ECO:0000313" key="10">
    <source>
        <dbReference type="EMBL" id="MDQ0533527.1"/>
    </source>
</evidence>
<dbReference type="InterPro" id="IPR010065">
    <property type="entry name" value="AA_ABC_transptr_permease_3TM"/>
</dbReference>
<dbReference type="EMBL" id="JAUSVU010000007">
    <property type="protein sequence ID" value="MDQ0533527.1"/>
    <property type="molecule type" value="Genomic_DNA"/>
</dbReference>
<dbReference type="RefSeq" id="WP_209981902.1">
    <property type="nucleotide sequence ID" value="NZ_JAGINO010000007.1"/>
</dbReference>
<evidence type="ECO:0000259" key="9">
    <source>
        <dbReference type="PROSITE" id="PS50928"/>
    </source>
</evidence>
<dbReference type="Proteomes" id="UP001244552">
    <property type="component" value="Unassembled WGS sequence"/>
</dbReference>
<keyword evidence="7 8" id="KW-0472">Membrane</keyword>
<evidence type="ECO:0000256" key="2">
    <source>
        <dbReference type="ARBA" id="ARBA00010072"/>
    </source>
</evidence>
<feature type="transmembrane region" description="Helical" evidence="8">
    <location>
        <begin position="20"/>
        <end position="45"/>
    </location>
</feature>
<dbReference type="PROSITE" id="PS50928">
    <property type="entry name" value="ABC_TM1"/>
    <property type="match status" value="1"/>
</dbReference>
<keyword evidence="6 8" id="KW-1133">Transmembrane helix</keyword>
<evidence type="ECO:0000256" key="6">
    <source>
        <dbReference type="ARBA" id="ARBA00022989"/>
    </source>
</evidence>
<dbReference type="Pfam" id="PF00528">
    <property type="entry name" value="BPD_transp_1"/>
    <property type="match status" value="1"/>
</dbReference>
<comment type="subcellular location">
    <subcellularLocation>
        <location evidence="1">Cell inner membrane</location>
        <topology evidence="1">Multi-pass membrane protein</topology>
    </subcellularLocation>
    <subcellularLocation>
        <location evidence="8">Cell membrane</location>
        <topology evidence="8">Multi-pass membrane protein</topology>
    </subcellularLocation>
</comment>
<comment type="similarity">
    <text evidence="2">Belongs to the binding-protein-dependent transport system permease family. HisMQ subfamily.</text>
</comment>
<dbReference type="Gene3D" id="1.10.3720.10">
    <property type="entry name" value="MetI-like"/>
    <property type="match status" value="1"/>
</dbReference>
<dbReference type="InterPro" id="IPR035906">
    <property type="entry name" value="MetI-like_sf"/>
</dbReference>
<gene>
    <name evidence="10" type="ORF">QO018_002385</name>
</gene>
<reference evidence="10 11" key="1">
    <citation type="submission" date="2023-07" db="EMBL/GenBank/DDBJ databases">
        <title>Genomic Encyclopedia of Type Strains, Phase IV (KMG-IV): sequencing the most valuable type-strain genomes for metagenomic binning, comparative biology and taxonomic classification.</title>
        <authorList>
            <person name="Goeker M."/>
        </authorList>
    </citation>
    <scope>NUCLEOTIDE SEQUENCE [LARGE SCALE GENOMIC DNA]</scope>
    <source>
        <strain evidence="10 11">DSM 19922</strain>
    </source>
</reference>
<keyword evidence="11" id="KW-1185">Reference proteome</keyword>
<dbReference type="InterPro" id="IPR000515">
    <property type="entry name" value="MetI-like"/>
</dbReference>
<accession>A0ABU0MJ91</accession>
<dbReference type="PANTHER" id="PTHR30614:SF35">
    <property type="entry name" value="ABC TRANSPORTER PERMEASE PROTEIN"/>
    <property type="match status" value="1"/>
</dbReference>
<evidence type="ECO:0000256" key="7">
    <source>
        <dbReference type="ARBA" id="ARBA00023136"/>
    </source>
</evidence>
<evidence type="ECO:0000256" key="8">
    <source>
        <dbReference type="RuleBase" id="RU363032"/>
    </source>
</evidence>
<dbReference type="PANTHER" id="PTHR30614">
    <property type="entry name" value="MEMBRANE COMPONENT OF AMINO ACID ABC TRANSPORTER"/>
    <property type="match status" value="1"/>
</dbReference>
<keyword evidence="4" id="KW-1003">Cell membrane</keyword>
<feature type="transmembrane region" description="Helical" evidence="8">
    <location>
        <begin position="66"/>
        <end position="85"/>
    </location>
</feature>
<evidence type="ECO:0000256" key="5">
    <source>
        <dbReference type="ARBA" id="ARBA00022692"/>
    </source>
</evidence>
<dbReference type="SUPFAM" id="SSF161098">
    <property type="entry name" value="MetI-like"/>
    <property type="match status" value="1"/>
</dbReference>
<name>A0ABU0MJ91_9PROT</name>
<evidence type="ECO:0000313" key="11">
    <source>
        <dbReference type="Proteomes" id="UP001244552"/>
    </source>
</evidence>
<feature type="transmembrane region" description="Helical" evidence="8">
    <location>
        <begin position="190"/>
        <end position="216"/>
    </location>
</feature>
<dbReference type="CDD" id="cd06261">
    <property type="entry name" value="TM_PBP2"/>
    <property type="match status" value="1"/>
</dbReference>
<dbReference type="NCBIfam" id="TIGR01726">
    <property type="entry name" value="HEQRo_perm_3TM"/>
    <property type="match status" value="1"/>
</dbReference>
<sequence length="224" mass="24557">MTYDFQFDAVLASWDYLLNGAWLTIKLSFGAMAIGLVVGIACALGKTSGPRPVRWLINAYIEIIRNTPFLVQIFLIFFGLPTMGVRLSPDLAALIAMVVNVGAYAAEIIRAGIESIHKGQIEAGLALGLRPLQVFRHIVLKPALRTVYPALTSQFILLMLSSSIVSAISADELTSVANNIQSQTFRSFEIYIVVTGIYLALALMFSALFAGIYRLAFSYSIDRR</sequence>
<evidence type="ECO:0000256" key="3">
    <source>
        <dbReference type="ARBA" id="ARBA00022448"/>
    </source>
</evidence>
<evidence type="ECO:0000256" key="1">
    <source>
        <dbReference type="ARBA" id="ARBA00004429"/>
    </source>
</evidence>
<proteinExistence type="inferred from homology"/>
<keyword evidence="5 8" id="KW-0812">Transmembrane</keyword>